<reference evidence="1 2" key="1">
    <citation type="submission" date="2024-02" db="EMBL/GenBank/DDBJ databases">
        <title>Chromosome-level genome assembly of the Eurasian Minnow (Phoxinus phoxinus).</title>
        <authorList>
            <person name="Oriowo T.O."/>
            <person name="Martin S."/>
            <person name="Stange M."/>
            <person name="Chrysostomakis Y."/>
            <person name="Brown T."/>
            <person name="Winkler S."/>
            <person name="Kukowka S."/>
            <person name="Myers E.W."/>
            <person name="Bohne A."/>
        </authorList>
    </citation>
    <scope>NUCLEOTIDE SEQUENCE [LARGE SCALE GENOMIC DNA]</scope>
    <source>
        <strain evidence="1">ZFMK-TIS-60720</strain>
        <tissue evidence="1">Whole Organism</tissue>
    </source>
</reference>
<dbReference type="EMBL" id="JAYKXH010000007">
    <property type="protein sequence ID" value="KAK7162452.1"/>
    <property type="molecule type" value="Genomic_DNA"/>
</dbReference>
<comment type="caution">
    <text evidence="1">The sequence shown here is derived from an EMBL/GenBank/DDBJ whole genome shotgun (WGS) entry which is preliminary data.</text>
</comment>
<keyword evidence="2" id="KW-1185">Reference proteome</keyword>
<evidence type="ECO:0000313" key="2">
    <source>
        <dbReference type="Proteomes" id="UP001364617"/>
    </source>
</evidence>
<protein>
    <submittedName>
        <fullName evidence="1">Uncharacterized protein</fullName>
    </submittedName>
</protein>
<sequence length="80" mass="9236">MRVWTRQSNGPLWIRDESDWRAAAARLLLSCLRVTLPNARTSQDSGRIDVFHHWCHQGKNQGGIQENHYNFPGAEIHVQT</sequence>
<dbReference type="AlphaFoldDB" id="A0AAN9D5D6"/>
<dbReference type="Proteomes" id="UP001364617">
    <property type="component" value="Unassembled WGS sequence"/>
</dbReference>
<name>A0AAN9D5D6_9TELE</name>
<accession>A0AAN9D5D6</accession>
<gene>
    <name evidence="1" type="ORF">R3I93_006682</name>
</gene>
<proteinExistence type="predicted"/>
<evidence type="ECO:0000313" key="1">
    <source>
        <dbReference type="EMBL" id="KAK7162452.1"/>
    </source>
</evidence>
<organism evidence="1 2">
    <name type="scientific">Phoxinus phoxinus</name>
    <name type="common">Eurasian minnow</name>
    <dbReference type="NCBI Taxonomy" id="58324"/>
    <lineage>
        <taxon>Eukaryota</taxon>
        <taxon>Metazoa</taxon>
        <taxon>Chordata</taxon>
        <taxon>Craniata</taxon>
        <taxon>Vertebrata</taxon>
        <taxon>Euteleostomi</taxon>
        <taxon>Actinopterygii</taxon>
        <taxon>Neopterygii</taxon>
        <taxon>Teleostei</taxon>
        <taxon>Ostariophysi</taxon>
        <taxon>Cypriniformes</taxon>
        <taxon>Leuciscidae</taxon>
        <taxon>Phoxininae</taxon>
        <taxon>Phoxinus</taxon>
    </lineage>
</organism>